<protein>
    <submittedName>
        <fullName evidence="2">Uncharacterized protein</fullName>
    </submittedName>
</protein>
<keyword evidence="1" id="KW-0472">Membrane</keyword>
<keyword evidence="1" id="KW-1133">Transmembrane helix</keyword>
<dbReference type="InterPro" id="IPR019308">
    <property type="entry name" value="TMEM214"/>
</dbReference>
<organism evidence="2 3">
    <name type="scientific">Microthlaspi erraticum</name>
    <dbReference type="NCBI Taxonomy" id="1685480"/>
    <lineage>
        <taxon>Eukaryota</taxon>
        <taxon>Viridiplantae</taxon>
        <taxon>Streptophyta</taxon>
        <taxon>Embryophyta</taxon>
        <taxon>Tracheophyta</taxon>
        <taxon>Spermatophyta</taxon>
        <taxon>Magnoliopsida</taxon>
        <taxon>eudicotyledons</taxon>
        <taxon>Gunneridae</taxon>
        <taxon>Pentapetalae</taxon>
        <taxon>rosids</taxon>
        <taxon>malvids</taxon>
        <taxon>Brassicales</taxon>
        <taxon>Brassicaceae</taxon>
        <taxon>Coluteocarpeae</taxon>
        <taxon>Microthlaspi</taxon>
    </lineage>
</organism>
<sequence>MEEGNRSYANSTKDDDEYEVVLSDGCIRRRRKWTRPKEQLPKGFLPEENVSLADALARIDHSHLAAFLAVAPGPAPERPPGTQVLDLVDYFGSALSGVSSVEYQYPWPNMNNLRDVIDLPFRHVPEPLYKTVEDWIEKVEEKSVSKFIIWSFSWTRNRLAGIYTEPNSELGVFVALSIILRSSPRVLSPVLPVLRQQHYHLERSPEMLQFTVWMMAQVAQVDLWSGLHSWASNLLPLVPDKLKDNPRSINLILQLIEHVCTEPGALEIIGMEEMIQITPLIFASSLKFAAEEGNAVLAKEATSIAIRCLTKNVDCCNHWDKVYMDNLEASVALLENLVDEWKDHSPKLSSSPRDIRILNLTMKNFVLKNERGLAGGGGGGGGASTFLYEEADKYCKEISRRLSRGIGFLKGCGAMILVAVVSTASVVLSSSRQD</sequence>
<dbReference type="PANTHER" id="PTHR13448:SF9">
    <property type="entry name" value="(RAPE) HYPOTHETICAL PROTEIN"/>
    <property type="match status" value="1"/>
</dbReference>
<dbReference type="OrthoDB" id="10022292at2759"/>
<accession>A0A6D2I029</accession>
<comment type="caution">
    <text evidence="2">The sequence shown here is derived from an EMBL/GenBank/DDBJ whole genome shotgun (WGS) entry which is preliminary data.</text>
</comment>
<reference evidence="2" key="1">
    <citation type="submission" date="2020-01" db="EMBL/GenBank/DDBJ databases">
        <authorList>
            <person name="Mishra B."/>
        </authorList>
    </citation>
    <scope>NUCLEOTIDE SEQUENCE [LARGE SCALE GENOMIC DNA]</scope>
</reference>
<proteinExistence type="predicted"/>
<keyword evidence="1" id="KW-0812">Transmembrane</keyword>
<evidence type="ECO:0000313" key="3">
    <source>
        <dbReference type="Proteomes" id="UP000467841"/>
    </source>
</evidence>
<dbReference type="EMBL" id="CACVBM020000455">
    <property type="protein sequence ID" value="CAA7019521.1"/>
    <property type="molecule type" value="Genomic_DNA"/>
</dbReference>
<dbReference type="GO" id="GO:0005794">
    <property type="term" value="C:Golgi apparatus"/>
    <property type="evidence" value="ECO:0007669"/>
    <property type="project" value="TreeGrafter"/>
</dbReference>
<gene>
    <name evidence="2" type="ORF">MERR_LOCUS6756</name>
</gene>
<dbReference type="AlphaFoldDB" id="A0A6D2I029"/>
<name>A0A6D2I029_9BRAS</name>
<dbReference type="GO" id="GO:0005783">
    <property type="term" value="C:endoplasmic reticulum"/>
    <property type="evidence" value="ECO:0007669"/>
    <property type="project" value="TreeGrafter"/>
</dbReference>
<dbReference type="Proteomes" id="UP000467841">
    <property type="component" value="Unassembled WGS sequence"/>
</dbReference>
<evidence type="ECO:0000256" key="1">
    <source>
        <dbReference type="SAM" id="Phobius"/>
    </source>
</evidence>
<dbReference type="PANTHER" id="PTHR13448">
    <property type="entry name" value="TRANSMEMBRANE PROTEIN 214"/>
    <property type="match status" value="1"/>
</dbReference>
<evidence type="ECO:0000313" key="2">
    <source>
        <dbReference type="EMBL" id="CAA7019521.1"/>
    </source>
</evidence>
<keyword evidence="3" id="KW-1185">Reference proteome</keyword>
<feature type="transmembrane region" description="Helical" evidence="1">
    <location>
        <begin position="408"/>
        <end position="428"/>
    </location>
</feature>